<evidence type="ECO:0000256" key="1">
    <source>
        <dbReference type="SAM" id="SignalP"/>
    </source>
</evidence>
<accession>A0ABX0TXV1</accession>
<reference evidence="2 3" key="1">
    <citation type="submission" date="2020-03" db="EMBL/GenBank/DDBJ databases">
        <title>Genomic Encyclopedia of Type Strains, Phase III (KMG-III): the genomes of soil and plant-associated and newly described type strains.</title>
        <authorList>
            <person name="Whitman W."/>
        </authorList>
    </citation>
    <scope>NUCLEOTIDE SEQUENCE [LARGE SCALE GENOMIC DNA]</scope>
    <source>
        <strain evidence="2 3">CECT 8804</strain>
    </source>
</reference>
<evidence type="ECO:0000313" key="3">
    <source>
        <dbReference type="Proteomes" id="UP000727456"/>
    </source>
</evidence>
<proteinExistence type="predicted"/>
<feature type="signal peptide" evidence="1">
    <location>
        <begin position="1"/>
        <end position="20"/>
    </location>
</feature>
<keyword evidence="1" id="KW-0732">Signal</keyword>
<dbReference type="RefSeq" id="WP_167073290.1">
    <property type="nucleotide sequence ID" value="NZ_JAAOZC010000004.1"/>
</dbReference>
<name>A0ABX0TXV1_9SPHN</name>
<organism evidence="2 3">
    <name type="scientific">Sphingomonas vulcanisoli</name>
    <dbReference type="NCBI Taxonomy" id="1658060"/>
    <lineage>
        <taxon>Bacteria</taxon>
        <taxon>Pseudomonadati</taxon>
        <taxon>Pseudomonadota</taxon>
        <taxon>Alphaproteobacteria</taxon>
        <taxon>Sphingomonadales</taxon>
        <taxon>Sphingomonadaceae</taxon>
        <taxon>Sphingomonas</taxon>
    </lineage>
</organism>
<feature type="chain" id="PRO_5045696456" evidence="1">
    <location>
        <begin position="21"/>
        <end position="92"/>
    </location>
</feature>
<dbReference type="Proteomes" id="UP000727456">
    <property type="component" value="Unassembled WGS sequence"/>
</dbReference>
<evidence type="ECO:0000313" key="2">
    <source>
        <dbReference type="EMBL" id="NIJ08471.1"/>
    </source>
</evidence>
<keyword evidence="3" id="KW-1185">Reference proteome</keyword>
<protein>
    <submittedName>
        <fullName evidence="2">Uncharacterized protein</fullName>
    </submittedName>
</protein>
<gene>
    <name evidence="2" type="ORF">FHS31_002088</name>
</gene>
<dbReference type="EMBL" id="JAAOZC010000004">
    <property type="protein sequence ID" value="NIJ08471.1"/>
    <property type="molecule type" value="Genomic_DNA"/>
</dbReference>
<comment type="caution">
    <text evidence="2">The sequence shown here is derived from an EMBL/GenBank/DDBJ whole genome shotgun (WGS) entry which is preliminary data.</text>
</comment>
<sequence length="92" mass="9312">MFRPLLIAASLFSVAAPALAEAPISATPGALAGRSPHHQFIAADADRSTCGKTMHSLPAGKPHAYGRHALAAQPCAQSTLAATPAQTEIAAN</sequence>